<sequence length="741" mass="80714">MEEVLLNTRQRNQRKNSVFILNIYSNPRDPRQQFQAILKKSVDLAGTHPLVVVGDLNAPSGLWGYVYNTSKGRDLWQTANEMDLTLITDKAFPTHISNSVCRDTTPDLAFVKNFEGAEWSNTAMDFGSDHYVLETCFEVARSKSREFLITDWDHFRKLRWNESKPAPKHLEDWCERIKSDNKMKVVREDHGPSSDRRQYVFSATPDMSGTTCDEAGRGPGPPAASVNTSRRSSLQVRRELRRARHRSQMKVVVLTIACLAWNATTMFATPSDSLFSRLLGVPTPSHHWSMKALLDFAHASNALSDLGLVYSIYYYPGVDKDFDVVPQVSNITTAIGFTGIAALKVLLIVYVYVAYVHCMEENASSIAPEVVAASRPETNASLVEDVSTRTRIFGRRKKSRSSVTQSCAAPLPSKHGHATSSPSVHRSGISSDAAIQPAAVPLADGLEPTIQMTHSAYNDASEEAPLNVVPNKNTIAYFWGQGGSCETKILAQPAELSPSRRTSRGFASFDAIHMMLFGGRPKSRRGPDSAPPRVKKEEKNTGDPGTSTEAAKPSTSAKAGEPSLLNESGSKELRNECQQDAVVDEPLREPVPDARGSGSRKNPGTKVAAPTSDQSIPRDTEATVTNVMSPDTNDEKALESKQAREAVAHNKVPVVKPALDQSLQSIQAAQQATTNGSGAPTLGQLLQSVQAAQQAATTGPEAIEHCGVDTNRSSPQGSLNQQTTGVEPPEKCDERSQPTPK</sequence>
<dbReference type="Proteomes" id="UP000821845">
    <property type="component" value="Chromosome 6"/>
</dbReference>
<protein>
    <submittedName>
        <fullName evidence="1">Uncharacterized protein</fullName>
    </submittedName>
</protein>
<name>A0ACB7S058_HYAAI</name>
<evidence type="ECO:0000313" key="1">
    <source>
        <dbReference type="EMBL" id="KAH6927431.1"/>
    </source>
</evidence>
<comment type="caution">
    <text evidence="1">The sequence shown here is derived from an EMBL/GenBank/DDBJ whole genome shotgun (WGS) entry which is preliminary data.</text>
</comment>
<accession>A0ACB7S058</accession>
<evidence type="ECO:0000313" key="2">
    <source>
        <dbReference type="Proteomes" id="UP000821845"/>
    </source>
</evidence>
<dbReference type="EMBL" id="CM023486">
    <property type="protein sequence ID" value="KAH6927431.1"/>
    <property type="molecule type" value="Genomic_DNA"/>
</dbReference>
<keyword evidence="2" id="KW-1185">Reference proteome</keyword>
<proteinExistence type="predicted"/>
<gene>
    <name evidence="1" type="ORF">HPB50_003466</name>
</gene>
<reference evidence="1" key="1">
    <citation type="submission" date="2020-05" db="EMBL/GenBank/DDBJ databases">
        <title>Large-scale comparative analyses of tick genomes elucidate their genetic diversity and vector capacities.</title>
        <authorList>
            <person name="Jia N."/>
            <person name="Wang J."/>
            <person name="Shi W."/>
            <person name="Du L."/>
            <person name="Sun Y."/>
            <person name="Zhan W."/>
            <person name="Jiang J."/>
            <person name="Wang Q."/>
            <person name="Zhang B."/>
            <person name="Ji P."/>
            <person name="Sakyi L.B."/>
            <person name="Cui X."/>
            <person name="Yuan T."/>
            <person name="Jiang B."/>
            <person name="Yang W."/>
            <person name="Lam T.T.-Y."/>
            <person name="Chang Q."/>
            <person name="Ding S."/>
            <person name="Wang X."/>
            <person name="Zhu J."/>
            <person name="Ruan X."/>
            <person name="Zhao L."/>
            <person name="Wei J."/>
            <person name="Que T."/>
            <person name="Du C."/>
            <person name="Cheng J."/>
            <person name="Dai P."/>
            <person name="Han X."/>
            <person name="Huang E."/>
            <person name="Gao Y."/>
            <person name="Liu J."/>
            <person name="Shao H."/>
            <person name="Ye R."/>
            <person name="Li L."/>
            <person name="Wei W."/>
            <person name="Wang X."/>
            <person name="Wang C."/>
            <person name="Yang T."/>
            <person name="Huo Q."/>
            <person name="Li W."/>
            <person name="Guo W."/>
            <person name="Chen H."/>
            <person name="Zhou L."/>
            <person name="Ni X."/>
            <person name="Tian J."/>
            <person name="Zhou Y."/>
            <person name="Sheng Y."/>
            <person name="Liu T."/>
            <person name="Pan Y."/>
            <person name="Xia L."/>
            <person name="Li J."/>
            <person name="Zhao F."/>
            <person name="Cao W."/>
        </authorList>
    </citation>
    <scope>NUCLEOTIDE SEQUENCE</scope>
    <source>
        <strain evidence="1">Hyas-2018</strain>
    </source>
</reference>
<organism evidence="1 2">
    <name type="scientific">Hyalomma asiaticum</name>
    <name type="common">Tick</name>
    <dbReference type="NCBI Taxonomy" id="266040"/>
    <lineage>
        <taxon>Eukaryota</taxon>
        <taxon>Metazoa</taxon>
        <taxon>Ecdysozoa</taxon>
        <taxon>Arthropoda</taxon>
        <taxon>Chelicerata</taxon>
        <taxon>Arachnida</taxon>
        <taxon>Acari</taxon>
        <taxon>Parasitiformes</taxon>
        <taxon>Ixodida</taxon>
        <taxon>Ixodoidea</taxon>
        <taxon>Ixodidae</taxon>
        <taxon>Hyalomminae</taxon>
        <taxon>Hyalomma</taxon>
    </lineage>
</organism>